<comment type="caution">
    <text evidence="2">The sequence shown here is derived from an EMBL/GenBank/DDBJ whole genome shotgun (WGS) entry which is preliminary data.</text>
</comment>
<keyword evidence="1" id="KW-1133">Transmembrane helix</keyword>
<evidence type="ECO:0000256" key="1">
    <source>
        <dbReference type="SAM" id="Phobius"/>
    </source>
</evidence>
<sequence length="327" mass="38127">MSQPSSAILPLDEYKSIFYQLNAKPDTEIRLLSDGRTFGKTLELADIISINERIGSKLKNHDITADITSLNFILTNKKIKDYSSWAEFDREKWDTVNEKIESFTINWDILIKLPQYQLPQRHSIKLRIGTVIPPKDVFQLLLTSDDVLELLETTADGICKIDFINNILAIELLNIISNWYEGLKESPKPNIIHRFLKSQGSLVSEIIRCATPILLLIIAYIYSEYLFIILGIKKDISIDNFFIFFILLITIFTFGSFVGRKIERSIDRKINKFEEYPKFSITRGDKKAIEDYEKNNKKLTMEIATRIFWILFSMLFSFIFKLFIQHI</sequence>
<feature type="transmembrane region" description="Helical" evidence="1">
    <location>
        <begin position="241"/>
        <end position="259"/>
    </location>
</feature>
<keyword evidence="1" id="KW-0812">Transmembrane</keyword>
<keyword evidence="3" id="KW-1185">Reference proteome</keyword>
<gene>
    <name evidence="2" type="ORF">H6G83_13735</name>
</gene>
<organism evidence="2 3">
    <name type="scientific">Anabaena azotica FACHB-119</name>
    <dbReference type="NCBI Taxonomy" id="947527"/>
    <lineage>
        <taxon>Bacteria</taxon>
        <taxon>Bacillati</taxon>
        <taxon>Cyanobacteriota</taxon>
        <taxon>Cyanophyceae</taxon>
        <taxon>Nostocales</taxon>
        <taxon>Nostocaceae</taxon>
        <taxon>Anabaena</taxon>
        <taxon>Anabaena azotica</taxon>
    </lineage>
</organism>
<proteinExistence type="predicted"/>
<evidence type="ECO:0000313" key="2">
    <source>
        <dbReference type="EMBL" id="MBD2501650.1"/>
    </source>
</evidence>
<accession>A0ABR8D5R3</accession>
<evidence type="ECO:0000313" key="3">
    <source>
        <dbReference type="Proteomes" id="UP000661112"/>
    </source>
</evidence>
<reference evidence="2 3" key="1">
    <citation type="journal article" date="2020" name="ISME J.">
        <title>Comparative genomics reveals insights into cyanobacterial evolution and habitat adaptation.</title>
        <authorList>
            <person name="Chen M.Y."/>
            <person name="Teng W.K."/>
            <person name="Zhao L."/>
            <person name="Hu C.X."/>
            <person name="Zhou Y.K."/>
            <person name="Han B.P."/>
            <person name="Song L.R."/>
            <person name="Shu W.S."/>
        </authorList>
    </citation>
    <scope>NUCLEOTIDE SEQUENCE [LARGE SCALE GENOMIC DNA]</scope>
    <source>
        <strain evidence="2 3">FACHB-119</strain>
    </source>
</reference>
<dbReference type="RefSeq" id="WP_190472867.1">
    <property type="nucleotide sequence ID" value="NZ_JACJSG010000016.1"/>
</dbReference>
<dbReference type="Proteomes" id="UP000661112">
    <property type="component" value="Unassembled WGS sequence"/>
</dbReference>
<feature type="transmembrane region" description="Helical" evidence="1">
    <location>
        <begin position="303"/>
        <end position="324"/>
    </location>
</feature>
<dbReference type="EMBL" id="JACJSG010000016">
    <property type="protein sequence ID" value="MBD2501650.1"/>
    <property type="molecule type" value="Genomic_DNA"/>
</dbReference>
<keyword evidence="1" id="KW-0472">Membrane</keyword>
<protein>
    <submittedName>
        <fullName evidence="2">Uncharacterized protein</fullName>
    </submittedName>
</protein>
<name>A0ABR8D5R3_9NOST</name>